<evidence type="ECO:0000313" key="8">
    <source>
        <dbReference type="EMBL" id="JAT41380.1"/>
    </source>
</evidence>
<dbReference type="GO" id="GO:0003700">
    <property type="term" value="F:DNA-binding transcription factor activity"/>
    <property type="evidence" value="ECO:0007669"/>
    <property type="project" value="InterPro"/>
</dbReference>
<evidence type="ECO:0000256" key="1">
    <source>
        <dbReference type="ARBA" id="ARBA00004123"/>
    </source>
</evidence>
<evidence type="ECO:0000256" key="5">
    <source>
        <dbReference type="ARBA" id="ARBA00023242"/>
    </source>
</evidence>
<feature type="region of interest" description="Disordered" evidence="6">
    <location>
        <begin position="23"/>
        <end position="74"/>
    </location>
</feature>
<dbReference type="InterPro" id="IPR046347">
    <property type="entry name" value="bZIP_sf"/>
</dbReference>
<evidence type="ECO:0000256" key="3">
    <source>
        <dbReference type="ARBA" id="ARBA00023125"/>
    </source>
</evidence>
<feature type="compositionally biased region" description="Low complexity" evidence="6">
    <location>
        <begin position="23"/>
        <end position="34"/>
    </location>
</feature>
<proteinExistence type="predicted"/>
<dbReference type="PROSITE" id="PS00036">
    <property type="entry name" value="BZIP_BASIC"/>
    <property type="match status" value="1"/>
</dbReference>
<dbReference type="Pfam" id="PF00170">
    <property type="entry name" value="bZIP_1"/>
    <property type="match status" value="1"/>
</dbReference>
<dbReference type="PROSITE" id="PS50217">
    <property type="entry name" value="BZIP"/>
    <property type="match status" value="1"/>
</dbReference>
<keyword evidence="3" id="KW-0238">DNA-binding</keyword>
<keyword evidence="2" id="KW-0805">Transcription regulation</keyword>
<dbReference type="GO" id="GO:0000976">
    <property type="term" value="F:transcription cis-regulatory region binding"/>
    <property type="evidence" value="ECO:0007669"/>
    <property type="project" value="TreeGrafter"/>
</dbReference>
<dbReference type="Gene3D" id="1.20.5.170">
    <property type="match status" value="1"/>
</dbReference>
<dbReference type="CDD" id="cd14702">
    <property type="entry name" value="bZIP_plant_GBF1"/>
    <property type="match status" value="1"/>
</dbReference>
<dbReference type="InterPro" id="IPR045314">
    <property type="entry name" value="bZIP_plant_GBF1"/>
</dbReference>
<dbReference type="InterPro" id="IPR004827">
    <property type="entry name" value="bZIP"/>
</dbReference>
<dbReference type="GO" id="GO:0005634">
    <property type="term" value="C:nucleus"/>
    <property type="evidence" value="ECO:0007669"/>
    <property type="project" value="UniProtKB-SubCell"/>
</dbReference>
<feature type="non-terminal residue" evidence="8">
    <location>
        <position position="1"/>
    </location>
</feature>
<gene>
    <name evidence="8" type="primary">OBF1_8</name>
    <name evidence="8" type="ORF">g.105968</name>
</gene>
<evidence type="ECO:0000259" key="7">
    <source>
        <dbReference type="PROSITE" id="PS50217"/>
    </source>
</evidence>
<dbReference type="FunFam" id="1.20.5.170:FF:000020">
    <property type="entry name" value="BZIP transcription factor"/>
    <property type="match status" value="1"/>
</dbReference>
<organism evidence="8">
    <name type="scientific">Anthurium amnicola</name>
    <dbReference type="NCBI Taxonomy" id="1678845"/>
    <lineage>
        <taxon>Eukaryota</taxon>
        <taxon>Viridiplantae</taxon>
        <taxon>Streptophyta</taxon>
        <taxon>Embryophyta</taxon>
        <taxon>Tracheophyta</taxon>
        <taxon>Spermatophyta</taxon>
        <taxon>Magnoliopsida</taxon>
        <taxon>Liliopsida</taxon>
        <taxon>Araceae</taxon>
        <taxon>Pothoideae</taxon>
        <taxon>Potheae</taxon>
        <taxon>Anthurium</taxon>
    </lineage>
</organism>
<evidence type="ECO:0000256" key="6">
    <source>
        <dbReference type="SAM" id="MobiDB-lite"/>
    </source>
</evidence>
<accession>A0A1D1XG52</accession>
<comment type="subcellular location">
    <subcellularLocation>
        <location evidence="1">Nucleus</location>
    </subcellularLocation>
</comment>
<feature type="compositionally biased region" description="Basic and acidic residues" evidence="6">
    <location>
        <begin position="43"/>
        <end position="52"/>
    </location>
</feature>
<dbReference type="PANTHER" id="PTHR45764:SF76">
    <property type="entry name" value="OS02G0132500 PROTEIN"/>
    <property type="match status" value="1"/>
</dbReference>
<dbReference type="GO" id="GO:0045893">
    <property type="term" value="P:positive regulation of DNA-templated transcription"/>
    <property type="evidence" value="ECO:0007669"/>
    <property type="project" value="TreeGrafter"/>
</dbReference>
<protein>
    <submittedName>
        <fullName evidence="8">Ocs element-binding factor 1</fullName>
    </submittedName>
</protein>
<dbReference type="SMART" id="SM00338">
    <property type="entry name" value="BRLZ"/>
    <property type="match status" value="1"/>
</dbReference>
<dbReference type="AlphaFoldDB" id="A0A1D1XG52"/>
<feature type="domain" description="BZIP" evidence="7">
    <location>
        <begin position="50"/>
        <end position="113"/>
    </location>
</feature>
<keyword evidence="4" id="KW-0804">Transcription</keyword>
<evidence type="ECO:0000256" key="4">
    <source>
        <dbReference type="ARBA" id="ARBA00023163"/>
    </source>
</evidence>
<keyword evidence="5" id="KW-0539">Nucleus</keyword>
<sequence>KKKKKKNLNLQISLLITAINMGSSSGSGATSGSTPLANSGSEGDPKRAMDQRRQRRMLSNRESARRSRMRKQKHLDDLTALAARLRRENGQIMAGYKATTQQLLAVEGENSVLRTQMLELSNRLESLEEILQYMNGAPPQAAMDGFFMPTWSSLSVSHPIVASADVFQH</sequence>
<dbReference type="GO" id="GO:0046982">
    <property type="term" value="F:protein heterodimerization activity"/>
    <property type="evidence" value="ECO:0007669"/>
    <property type="project" value="UniProtKB-ARBA"/>
</dbReference>
<dbReference type="PANTHER" id="PTHR45764">
    <property type="entry name" value="BZIP TRANSCRIPTION FACTOR 44"/>
    <property type="match status" value="1"/>
</dbReference>
<dbReference type="EMBL" id="GDJX01026556">
    <property type="protein sequence ID" value="JAT41380.1"/>
    <property type="molecule type" value="Transcribed_RNA"/>
</dbReference>
<dbReference type="SUPFAM" id="SSF57959">
    <property type="entry name" value="Leucine zipper domain"/>
    <property type="match status" value="1"/>
</dbReference>
<name>A0A1D1XG52_9ARAE</name>
<reference evidence="8" key="1">
    <citation type="submission" date="2015-07" db="EMBL/GenBank/DDBJ databases">
        <title>Transcriptome Assembly of Anthurium amnicola.</title>
        <authorList>
            <person name="Suzuki J."/>
        </authorList>
    </citation>
    <scope>NUCLEOTIDE SEQUENCE</scope>
</reference>
<evidence type="ECO:0000256" key="2">
    <source>
        <dbReference type="ARBA" id="ARBA00023015"/>
    </source>
</evidence>